<gene>
    <name evidence="2" type="ORF">CLV56_2949</name>
</gene>
<name>A0A0B2B9E2_9ACTN</name>
<evidence type="ECO:0000256" key="1">
    <source>
        <dbReference type="SAM" id="Phobius"/>
    </source>
</evidence>
<accession>A0A0B2B9E2</accession>
<keyword evidence="3" id="KW-1185">Reference proteome</keyword>
<evidence type="ECO:0000313" key="3">
    <source>
        <dbReference type="Proteomes" id="UP000230842"/>
    </source>
</evidence>
<feature type="transmembrane region" description="Helical" evidence="1">
    <location>
        <begin position="31"/>
        <end position="48"/>
    </location>
</feature>
<proteinExistence type="predicted"/>
<dbReference type="InterPro" id="IPR032531">
    <property type="entry name" value="DUF4956"/>
</dbReference>
<comment type="caution">
    <text evidence="2">The sequence shown here is derived from an EMBL/GenBank/DDBJ whole genome shotgun (WGS) entry which is preliminary data.</text>
</comment>
<organism evidence="2 3">
    <name type="scientific">Mumia flava</name>
    <dbReference type="NCBI Taxonomy" id="1348852"/>
    <lineage>
        <taxon>Bacteria</taxon>
        <taxon>Bacillati</taxon>
        <taxon>Actinomycetota</taxon>
        <taxon>Actinomycetes</taxon>
        <taxon>Propionibacteriales</taxon>
        <taxon>Nocardioidaceae</taxon>
        <taxon>Mumia</taxon>
    </lineage>
</organism>
<keyword evidence="1" id="KW-0472">Membrane</keyword>
<feature type="transmembrane region" description="Helical" evidence="1">
    <location>
        <begin position="102"/>
        <end position="118"/>
    </location>
</feature>
<dbReference type="EMBL" id="PGEZ01000002">
    <property type="protein sequence ID" value="PJJ53460.1"/>
    <property type="molecule type" value="Genomic_DNA"/>
</dbReference>
<keyword evidence="1" id="KW-0812">Transmembrane</keyword>
<dbReference type="RefSeq" id="WP_039362209.1">
    <property type="nucleotide sequence ID" value="NZ_PGEZ01000002.1"/>
</dbReference>
<keyword evidence="1" id="KW-1133">Transmembrane helix</keyword>
<dbReference type="AlphaFoldDB" id="A0A0B2B9E2"/>
<dbReference type="Proteomes" id="UP000230842">
    <property type="component" value="Unassembled WGS sequence"/>
</dbReference>
<dbReference type="OrthoDB" id="3827267at2"/>
<feature type="transmembrane region" description="Helical" evidence="1">
    <location>
        <begin position="6"/>
        <end position="24"/>
    </location>
</feature>
<protein>
    <submittedName>
        <fullName evidence="2">Uncharacterized protein DUF4956</fullName>
    </submittedName>
</protein>
<reference evidence="2 3" key="1">
    <citation type="submission" date="2017-11" db="EMBL/GenBank/DDBJ databases">
        <title>Genomic Encyclopedia of Archaeal and Bacterial Type Strains, Phase II (KMG-II): From Individual Species to Whole Genera.</title>
        <authorList>
            <person name="Goeker M."/>
        </authorList>
    </citation>
    <scope>NUCLEOTIDE SEQUENCE [LARGE SCALE GENOMIC DNA]</scope>
    <source>
        <strain evidence="2 3">DSM 27763</strain>
    </source>
</reference>
<dbReference type="Pfam" id="PF16316">
    <property type="entry name" value="DUF4956"/>
    <property type="match status" value="1"/>
</dbReference>
<evidence type="ECO:0000313" key="2">
    <source>
        <dbReference type="EMBL" id="PJJ53460.1"/>
    </source>
</evidence>
<sequence length="193" mass="20543">MSLSLAHLADLVAIAVLVGALFLPRHGRRELVVAYLVVNVGVMAVATALASSTVGAGLGLGIFGVLSIIRLRSEELSQPEVAYYFAALALGLLGGLGSESWLTPALMAAVLVVLWIGDHPRLTHRARRQELVLDQAFTDEDTLRHHLTQLLGAEPTRVDIRKTDLVNDTTVATVSYRTSATAVSRPATVGGDR</sequence>